<evidence type="ECO:0000313" key="6">
    <source>
        <dbReference type="Proteomes" id="UP000663992"/>
    </source>
</evidence>
<dbReference type="InterPro" id="IPR003829">
    <property type="entry name" value="Pirin_N_dom"/>
</dbReference>
<sequence length="304" mass="33593">MSDLIKDEGECAEQSQPCSGVELIVSPKDKDIGGFYVRRCLPVAKLRSVGPWIFFDHMGPAEFNAGQGIDVRPHPHINLATVTYLFEGEILHRDSLGSLQAIKPGDINLMVAGAGIVHSERERPEVRETAHRLHGLQLWHALPEAFEETPPAFYHYGVEAIPSVTIDEVPVRVMMGRAYGVVSPVKTFCDTLYLEAFLKAGQCLTLPLAPERAVYVAKGGLIINGKDVPQCSLALLTPDCQIKVTASSETRLALIGGEPLGERFMFWNFASSRKERIEQAMADWKAQRFAKVPGDEQEFIPLPE</sequence>
<gene>
    <name evidence="5" type="ORF">J0A65_09790</name>
</gene>
<reference evidence="5 6" key="1">
    <citation type="submission" date="2021-03" db="EMBL/GenBank/DDBJ databases">
        <title>novel species isolated from a fishpond in China.</title>
        <authorList>
            <person name="Lu H."/>
            <person name="Cai Z."/>
        </authorList>
    </citation>
    <scope>NUCLEOTIDE SEQUENCE [LARGE SCALE GENOMIC DNA]</scope>
    <source>
        <strain evidence="5 6">Y57</strain>
    </source>
</reference>
<name>A0ABS3CSQ7_9ALTE</name>
<dbReference type="RefSeq" id="WP_206593990.1">
    <property type="nucleotide sequence ID" value="NZ_JAFKCS010000007.1"/>
</dbReference>
<dbReference type="CDD" id="cd02247">
    <property type="entry name" value="cupin_pirin_C"/>
    <property type="match status" value="1"/>
</dbReference>
<protein>
    <submittedName>
        <fullName evidence="5">Pirin family protein</fullName>
    </submittedName>
</protein>
<dbReference type="PANTHER" id="PTHR13903">
    <property type="entry name" value="PIRIN-RELATED"/>
    <property type="match status" value="1"/>
</dbReference>
<feature type="domain" description="Pirin N-terminal" evidence="3">
    <location>
        <begin position="37"/>
        <end position="139"/>
    </location>
</feature>
<dbReference type="PIRSF" id="PIRSF006232">
    <property type="entry name" value="Pirin"/>
    <property type="match status" value="1"/>
</dbReference>
<evidence type="ECO:0000259" key="3">
    <source>
        <dbReference type="Pfam" id="PF02678"/>
    </source>
</evidence>
<organism evidence="5 6">
    <name type="scientific">Bowmanella yangjiangensis</name>
    <dbReference type="NCBI Taxonomy" id="2811230"/>
    <lineage>
        <taxon>Bacteria</taxon>
        <taxon>Pseudomonadati</taxon>
        <taxon>Pseudomonadota</taxon>
        <taxon>Gammaproteobacteria</taxon>
        <taxon>Alteromonadales</taxon>
        <taxon>Alteromonadaceae</taxon>
        <taxon>Bowmanella</taxon>
    </lineage>
</organism>
<dbReference type="InterPro" id="IPR008778">
    <property type="entry name" value="Pirin_C_dom"/>
</dbReference>
<evidence type="ECO:0000313" key="5">
    <source>
        <dbReference type="EMBL" id="MBN7820157.1"/>
    </source>
</evidence>
<dbReference type="InterPro" id="IPR011051">
    <property type="entry name" value="RmlC_Cupin_sf"/>
</dbReference>
<evidence type="ECO:0000256" key="2">
    <source>
        <dbReference type="RuleBase" id="RU003457"/>
    </source>
</evidence>
<feature type="domain" description="Pirin C-terminal" evidence="4">
    <location>
        <begin position="193"/>
        <end position="289"/>
    </location>
</feature>
<evidence type="ECO:0000256" key="1">
    <source>
        <dbReference type="ARBA" id="ARBA00008416"/>
    </source>
</evidence>
<keyword evidence="6" id="KW-1185">Reference proteome</keyword>
<accession>A0ABS3CSQ7</accession>
<dbReference type="Proteomes" id="UP000663992">
    <property type="component" value="Unassembled WGS sequence"/>
</dbReference>
<dbReference type="Pfam" id="PF02678">
    <property type="entry name" value="Pirin"/>
    <property type="match status" value="1"/>
</dbReference>
<dbReference type="InterPro" id="IPR012093">
    <property type="entry name" value="Pirin"/>
</dbReference>
<dbReference type="Pfam" id="PF05726">
    <property type="entry name" value="Pirin_C"/>
    <property type="match status" value="1"/>
</dbReference>
<comment type="caution">
    <text evidence="5">The sequence shown here is derived from an EMBL/GenBank/DDBJ whole genome shotgun (WGS) entry which is preliminary data.</text>
</comment>
<comment type="similarity">
    <text evidence="1 2">Belongs to the pirin family.</text>
</comment>
<proteinExistence type="inferred from homology"/>
<dbReference type="Gene3D" id="2.60.120.10">
    <property type="entry name" value="Jelly Rolls"/>
    <property type="match status" value="2"/>
</dbReference>
<dbReference type="EMBL" id="JAFKCS010000007">
    <property type="protein sequence ID" value="MBN7820157.1"/>
    <property type="molecule type" value="Genomic_DNA"/>
</dbReference>
<evidence type="ECO:0000259" key="4">
    <source>
        <dbReference type="Pfam" id="PF05726"/>
    </source>
</evidence>
<dbReference type="SUPFAM" id="SSF51182">
    <property type="entry name" value="RmlC-like cupins"/>
    <property type="match status" value="1"/>
</dbReference>
<dbReference type="InterPro" id="IPR014710">
    <property type="entry name" value="RmlC-like_jellyroll"/>
</dbReference>
<dbReference type="PANTHER" id="PTHR13903:SF8">
    <property type="entry name" value="PIRIN"/>
    <property type="match status" value="1"/>
</dbReference>
<dbReference type="CDD" id="cd02909">
    <property type="entry name" value="cupin_pirin_N"/>
    <property type="match status" value="1"/>
</dbReference>